<dbReference type="InterPro" id="IPR038728">
    <property type="entry name" value="YkvI-like"/>
</dbReference>
<evidence type="ECO:0000256" key="1">
    <source>
        <dbReference type="SAM" id="Phobius"/>
    </source>
</evidence>
<proteinExistence type="predicted"/>
<reference evidence="3" key="1">
    <citation type="journal article" date="2019" name="Int. J. Syst. Evol. Microbiol.">
        <title>The Global Catalogue of Microorganisms (GCM) 10K type strain sequencing project: providing services to taxonomists for standard genome sequencing and annotation.</title>
        <authorList>
            <consortium name="The Broad Institute Genomics Platform"/>
            <consortium name="The Broad Institute Genome Sequencing Center for Infectious Disease"/>
            <person name="Wu L."/>
            <person name="Ma J."/>
        </authorList>
    </citation>
    <scope>NUCLEOTIDE SEQUENCE [LARGE SCALE GENOMIC DNA]</scope>
    <source>
        <strain evidence="3">JCM 15395</strain>
    </source>
</reference>
<comment type="caution">
    <text evidence="2">The sequence shown here is derived from an EMBL/GenBank/DDBJ whole genome shotgun (WGS) entry which is preliminary data.</text>
</comment>
<feature type="transmembrane region" description="Helical" evidence="1">
    <location>
        <begin position="300"/>
        <end position="317"/>
    </location>
</feature>
<keyword evidence="1" id="KW-0812">Transmembrane</keyword>
<dbReference type="RefSeq" id="WP_343810643.1">
    <property type="nucleotide sequence ID" value="NZ_BAAADS010000006.1"/>
</dbReference>
<keyword evidence="1" id="KW-0472">Membrane</keyword>
<feature type="transmembrane region" description="Helical" evidence="1">
    <location>
        <begin position="181"/>
        <end position="206"/>
    </location>
</feature>
<gene>
    <name evidence="2" type="ORF">GCM10009001_08740</name>
</gene>
<feature type="transmembrane region" description="Helical" evidence="1">
    <location>
        <begin position="218"/>
        <end position="239"/>
    </location>
</feature>
<dbReference type="EMBL" id="BAAADS010000006">
    <property type="protein sequence ID" value="GAA0594864.1"/>
    <property type="molecule type" value="Genomic_DNA"/>
</dbReference>
<organism evidence="2 3">
    <name type="scientific">Virgibacillus siamensis</name>
    <dbReference type="NCBI Taxonomy" id="480071"/>
    <lineage>
        <taxon>Bacteria</taxon>
        <taxon>Bacillati</taxon>
        <taxon>Bacillota</taxon>
        <taxon>Bacilli</taxon>
        <taxon>Bacillales</taxon>
        <taxon>Bacillaceae</taxon>
        <taxon>Virgibacillus</taxon>
    </lineage>
</organism>
<evidence type="ECO:0000313" key="2">
    <source>
        <dbReference type="EMBL" id="GAA0594864.1"/>
    </source>
</evidence>
<protein>
    <submittedName>
        <fullName evidence="2">Membrane protein</fullName>
    </submittedName>
</protein>
<feature type="transmembrane region" description="Helical" evidence="1">
    <location>
        <begin position="259"/>
        <end position="288"/>
    </location>
</feature>
<dbReference type="PANTHER" id="PTHR37814">
    <property type="entry name" value="CONSERVED MEMBRANE PROTEIN"/>
    <property type="match status" value="1"/>
</dbReference>
<sequence>MKRILQIGSAFMGVIIGAGLASGQEILQYFTSFGYMGVIATIISSALFAYLGFLLARLGSRMQATSHKEAIYKVSGWKLLGIIVDYIIIFTLFGVGVVMIAGAGSIFSQQFGLPSVAGIIVMSILVVITIMMNIDAVEKVIGSITPFLILSVVGVSIYSIVTMDMSFAELEPVAAEISSSLPNWFISGINYASFNIAVGASMALLMGGNEKDEKIASIGGLVGGLGIGVVIVLSNLAIFSKIDTVADADMPMLKLVNDISPVLGIVYAVILFGMVFNTAIGMFFAFAARFTDVGTSKHKIFVIITGIAAFILSFVGFTDLVALFYPTIGYMGLFLILALIIAPFRMSSIKKVERSSRESA</sequence>
<feature type="transmembrane region" description="Helical" evidence="1">
    <location>
        <begin position="113"/>
        <end position="134"/>
    </location>
</feature>
<dbReference type="PANTHER" id="PTHR37814:SF1">
    <property type="entry name" value="MEMBRANE PROTEIN"/>
    <property type="match status" value="1"/>
</dbReference>
<keyword evidence="3" id="KW-1185">Reference proteome</keyword>
<feature type="transmembrane region" description="Helical" evidence="1">
    <location>
        <begin position="79"/>
        <end position="107"/>
    </location>
</feature>
<feature type="transmembrane region" description="Helical" evidence="1">
    <location>
        <begin position="323"/>
        <end position="344"/>
    </location>
</feature>
<keyword evidence="1" id="KW-1133">Transmembrane helix</keyword>
<accession>A0ABP3QQP7</accession>
<dbReference type="Proteomes" id="UP001500866">
    <property type="component" value="Unassembled WGS sequence"/>
</dbReference>
<feature type="transmembrane region" description="Helical" evidence="1">
    <location>
        <begin position="33"/>
        <end position="58"/>
    </location>
</feature>
<feature type="transmembrane region" description="Helical" evidence="1">
    <location>
        <begin position="141"/>
        <end position="161"/>
    </location>
</feature>
<name>A0ABP3QQP7_9BACI</name>
<evidence type="ECO:0000313" key="3">
    <source>
        <dbReference type="Proteomes" id="UP001500866"/>
    </source>
</evidence>